<evidence type="ECO:0000313" key="2">
    <source>
        <dbReference type="EMBL" id="KOC70417.1"/>
    </source>
</evidence>
<sequence>KSKKLSGAQNKKRRLQREENEFKLAGSLNKFLTPTAKKQMDCLEEVSTSSASISTPTEYREHEEQTLQEDDKVDHFETSSQVDVKVISNFESDKSNFNFNDPGTWPKVMYIKIRDCSVENNPYQVKKDFPKDNSGRKFSELYYYRSLSNGEKICRSYLVYSETFNSVFCYYCKLFGECNSQLTNEYGCNDWEHLSHTLKRHELSSARIKNGSKYSKLKMSLNQKRTIDSIQQRLYETDKKYWQSIFERLIYIVQYLSRQCLAFRGFSKKTL</sequence>
<reference evidence="2 3" key="1">
    <citation type="submission" date="2015-07" db="EMBL/GenBank/DDBJ databases">
        <title>The genome of Habropoda laboriosa.</title>
        <authorList>
            <person name="Pan H."/>
            <person name="Kapheim K."/>
        </authorList>
    </citation>
    <scope>NUCLEOTIDE SEQUENCE [LARGE SCALE GENOMIC DNA]</scope>
    <source>
        <strain evidence="2">0110345459</strain>
    </source>
</reference>
<evidence type="ECO:0000313" key="3">
    <source>
        <dbReference type="Proteomes" id="UP000053825"/>
    </source>
</evidence>
<protein>
    <submittedName>
        <fullName evidence="2">Zinc finger MYM-type protein 5</fullName>
    </submittedName>
</protein>
<name>A0A0L7RHG9_9HYME</name>
<organism evidence="2 3">
    <name type="scientific">Habropoda laboriosa</name>
    <dbReference type="NCBI Taxonomy" id="597456"/>
    <lineage>
        <taxon>Eukaryota</taxon>
        <taxon>Metazoa</taxon>
        <taxon>Ecdysozoa</taxon>
        <taxon>Arthropoda</taxon>
        <taxon>Hexapoda</taxon>
        <taxon>Insecta</taxon>
        <taxon>Pterygota</taxon>
        <taxon>Neoptera</taxon>
        <taxon>Endopterygota</taxon>
        <taxon>Hymenoptera</taxon>
        <taxon>Apocrita</taxon>
        <taxon>Aculeata</taxon>
        <taxon>Apoidea</taxon>
        <taxon>Anthophila</taxon>
        <taxon>Apidae</taxon>
        <taxon>Habropoda</taxon>
    </lineage>
</organism>
<dbReference type="Proteomes" id="UP000053825">
    <property type="component" value="Unassembled WGS sequence"/>
</dbReference>
<gene>
    <name evidence="2" type="ORF">WH47_02920</name>
</gene>
<dbReference type="OrthoDB" id="7695426at2759"/>
<feature type="non-terminal residue" evidence="2">
    <location>
        <position position="1"/>
    </location>
</feature>
<dbReference type="AlphaFoldDB" id="A0A0L7RHG9"/>
<evidence type="ECO:0000256" key="1">
    <source>
        <dbReference type="SAM" id="MobiDB-lite"/>
    </source>
</evidence>
<accession>A0A0L7RHG9</accession>
<feature type="compositionally biased region" description="Polar residues" evidence="1">
    <location>
        <begin position="46"/>
        <end position="57"/>
    </location>
</feature>
<dbReference type="EMBL" id="KQ414590">
    <property type="protein sequence ID" value="KOC70417.1"/>
    <property type="molecule type" value="Genomic_DNA"/>
</dbReference>
<dbReference type="STRING" id="597456.A0A0L7RHG9"/>
<feature type="region of interest" description="Disordered" evidence="1">
    <location>
        <begin position="43"/>
        <end position="64"/>
    </location>
</feature>
<proteinExistence type="predicted"/>
<keyword evidence="3" id="KW-1185">Reference proteome</keyword>